<proteinExistence type="inferred from homology"/>
<evidence type="ECO:0000256" key="3">
    <source>
        <dbReference type="ARBA" id="ARBA00022729"/>
    </source>
</evidence>
<dbReference type="PANTHER" id="PTHR30061:SF50">
    <property type="entry name" value="MALTOSE_MALTODEXTRIN-BINDING PERIPLASMIC PROTEIN"/>
    <property type="match status" value="1"/>
</dbReference>
<dbReference type="AlphaFoldDB" id="A0A7C8GR87"/>
<organism evidence="5 6">
    <name type="scientific">Gracilibacillus oryzae</name>
    <dbReference type="NCBI Taxonomy" id="1672701"/>
    <lineage>
        <taxon>Bacteria</taxon>
        <taxon>Bacillati</taxon>
        <taxon>Bacillota</taxon>
        <taxon>Bacilli</taxon>
        <taxon>Bacillales</taxon>
        <taxon>Bacillaceae</taxon>
        <taxon>Gracilibacillus</taxon>
    </lineage>
</organism>
<dbReference type="RefSeq" id="WP_153406380.1">
    <property type="nucleotide sequence ID" value="NZ_ML762445.1"/>
</dbReference>
<protein>
    <submittedName>
        <fullName evidence="5">ABC transporter substrate-binding protein</fullName>
    </submittedName>
</protein>
<keyword evidence="2" id="KW-0813">Transport</keyword>
<dbReference type="PROSITE" id="PS51257">
    <property type="entry name" value="PROKAR_LIPOPROTEIN"/>
    <property type="match status" value="1"/>
</dbReference>
<gene>
    <name evidence="5" type="ORF">F9U64_18590</name>
</gene>
<feature type="chain" id="PRO_5039365193" evidence="4">
    <location>
        <begin position="23"/>
        <end position="436"/>
    </location>
</feature>
<dbReference type="PANTHER" id="PTHR30061">
    <property type="entry name" value="MALTOSE-BINDING PERIPLASMIC PROTEIN"/>
    <property type="match status" value="1"/>
</dbReference>
<accession>A0A7C8GR87</accession>
<dbReference type="Pfam" id="PF01547">
    <property type="entry name" value="SBP_bac_1"/>
    <property type="match status" value="1"/>
</dbReference>
<dbReference type="Gene3D" id="3.40.190.10">
    <property type="entry name" value="Periplasmic binding protein-like II"/>
    <property type="match status" value="2"/>
</dbReference>
<keyword evidence="6" id="KW-1185">Reference proteome</keyword>
<keyword evidence="3 4" id="KW-0732">Signal</keyword>
<dbReference type="GO" id="GO:0015768">
    <property type="term" value="P:maltose transport"/>
    <property type="evidence" value="ECO:0007669"/>
    <property type="project" value="TreeGrafter"/>
</dbReference>
<dbReference type="SUPFAM" id="SSF53850">
    <property type="entry name" value="Periplasmic binding protein-like II"/>
    <property type="match status" value="1"/>
</dbReference>
<dbReference type="EMBL" id="WEID01000097">
    <property type="protein sequence ID" value="KAB8127025.1"/>
    <property type="molecule type" value="Genomic_DNA"/>
</dbReference>
<comment type="caution">
    <text evidence="5">The sequence shown here is derived from an EMBL/GenBank/DDBJ whole genome shotgun (WGS) entry which is preliminary data.</text>
</comment>
<evidence type="ECO:0000256" key="2">
    <source>
        <dbReference type="ARBA" id="ARBA00022448"/>
    </source>
</evidence>
<evidence type="ECO:0000313" key="5">
    <source>
        <dbReference type="EMBL" id="KAB8127025.1"/>
    </source>
</evidence>
<sequence length="436" mass="48156">MRNTKIKIFCIISLFTLFAVLAGCSQDKEAGTGESDSGGNQDQTTITFWHPMTDTSGEAVEEVIKAFEEQNPDIKIDASYIANQGEGQNEKLLTAVAGGNPPDVAYFDRFEVASWAAQGSLEKLTDLAEKDGITKDKYYPFSWEEASYEGDLYGIPTTTDSRLLFYNKDHFEEAGLDPENPPSTIDELEAAAEKLTIKDGNRFERIGFIPWYGQGWFYGWGWSFGGDFYDPETKTATADHPKNVEALQWITDFAAEYGVEDIAGFTNSQGTGAMDPFLTGQISMKIDGNFGVANIEKFKPELNYGVAPMPTPTGSDHTTWSGGWSVVIPKGAKEKEAAWEFLKFFGGEEGQKIFSEKSRDFSVIDSVNAELGYTEDPIFSEFINILPESHARPVMTEGSLYWNELSTAVENATRGNGTPEEILAEVNEKVNAALQE</sequence>
<comment type="similarity">
    <text evidence="1">Belongs to the bacterial solute-binding protein 1 family.</text>
</comment>
<reference evidence="5 6" key="1">
    <citation type="submission" date="2019-10" db="EMBL/GenBank/DDBJ databases">
        <title>Gracilibacillus sp. nov. isolated from rice seeds.</title>
        <authorList>
            <person name="He S."/>
        </authorList>
    </citation>
    <scope>NUCLEOTIDE SEQUENCE [LARGE SCALE GENOMIC DNA]</scope>
    <source>
        <strain evidence="5 6">TD8</strain>
    </source>
</reference>
<name>A0A7C8GR87_9BACI</name>
<evidence type="ECO:0000256" key="1">
    <source>
        <dbReference type="ARBA" id="ARBA00008520"/>
    </source>
</evidence>
<feature type="signal peptide" evidence="4">
    <location>
        <begin position="1"/>
        <end position="22"/>
    </location>
</feature>
<dbReference type="Proteomes" id="UP000480246">
    <property type="component" value="Unassembled WGS sequence"/>
</dbReference>
<evidence type="ECO:0000313" key="6">
    <source>
        <dbReference type="Proteomes" id="UP000480246"/>
    </source>
</evidence>
<dbReference type="OrthoDB" id="9795467at2"/>
<dbReference type="InterPro" id="IPR006059">
    <property type="entry name" value="SBP"/>
</dbReference>
<dbReference type="CDD" id="cd14748">
    <property type="entry name" value="PBP2_UgpB"/>
    <property type="match status" value="1"/>
</dbReference>
<dbReference type="GO" id="GO:0055052">
    <property type="term" value="C:ATP-binding cassette (ABC) transporter complex, substrate-binding subunit-containing"/>
    <property type="evidence" value="ECO:0007669"/>
    <property type="project" value="TreeGrafter"/>
</dbReference>
<dbReference type="GO" id="GO:0042956">
    <property type="term" value="P:maltodextrin transmembrane transport"/>
    <property type="evidence" value="ECO:0007669"/>
    <property type="project" value="TreeGrafter"/>
</dbReference>
<evidence type="ECO:0000256" key="4">
    <source>
        <dbReference type="SAM" id="SignalP"/>
    </source>
</evidence>
<dbReference type="GO" id="GO:1901982">
    <property type="term" value="F:maltose binding"/>
    <property type="evidence" value="ECO:0007669"/>
    <property type="project" value="TreeGrafter"/>
</dbReference>